<proteinExistence type="predicted"/>
<comment type="caution">
    <text evidence="1">The sequence shown here is derived from an EMBL/GenBank/DDBJ whole genome shotgun (WGS) entry which is preliminary data.</text>
</comment>
<dbReference type="AlphaFoldDB" id="A3JXB3"/>
<gene>
    <name evidence="1" type="ORF">SSE37_19127</name>
</gene>
<protein>
    <submittedName>
        <fullName evidence="1">Uncharacterized protein</fullName>
    </submittedName>
</protein>
<keyword evidence="2" id="KW-1185">Reference proteome</keyword>
<reference evidence="1 2" key="1">
    <citation type="submission" date="2006-06" db="EMBL/GenBank/DDBJ databases">
        <authorList>
            <person name="Moran M.A."/>
            <person name="Ferriera S."/>
            <person name="Johnson J."/>
            <person name="Kravitz S."/>
            <person name="Beeson K."/>
            <person name="Sutton G."/>
            <person name="Rogers Y.-H."/>
            <person name="Friedman R."/>
            <person name="Frazier M."/>
            <person name="Venter J.C."/>
        </authorList>
    </citation>
    <scope>NUCLEOTIDE SEQUENCE [LARGE SCALE GENOMIC DNA]</scope>
    <source>
        <strain evidence="1 2">E-37</strain>
    </source>
</reference>
<evidence type="ECO:0000313" key="1">
    <source>
        <dbReference type="EMBL" id="EBA10149.1"/>
    </source>
</evidence>
<sequence>MDGEVGWEVDVNPGTARPILLQLSTEEQARLDIWISARGVNAEVAVLSLISAVV</sequence>
<accession>A3JXB3</accession>
<dbReference type="Proteomes" id="UP000005713">
    <property type="component" value="Unassembled WGS sequence"/>
</dbReference>
<organism evidence="1 2">
    <name type="scientific">Sagittula stellata (strain ATCC 700073 / DSM 11524 / E-37)</name>
    <dbReference type="NCBI Taxonomy" id="388399"/>
    <lineage>
        <taxon>Bacteria</taxon>
        <taxon>Pseudomonadati</taxon>
        <taxon>Pseudomonadota</taxon>
        <taxon>Alphaproteobacteria</taxon>
        <taxon>Rhodobacterales</taxon>
        <taxon>Roseobacteraceae</taxon>
        <taxon>Sagittula</taxon>
    </lineage>
</organism>
<evidence type="ECO:0000313" key="2">
    <source>
        <dbReference type="Proteomes" id="UP000005713"/>
    </source>
</evidence>
<name>A3JXB3_SAGS3</name>
<dbReference type="EMBL" id="AAYA01000001">
    <property type="protein sequence ID" value="EBA10149.1"/>
    <property type="molecule type" value="Genomic_DNA"/>
</dbReference>